<gene>
    <name evidence="2" type="ORF">HPB51_021978</name>
</gene>
<sequence>MGHPFLSLEELARFSQQIAEPSAPAVPIVVEEGELINRHAEEVWKHSSTLEKEQKKTEFLQSTFGSLKKDKDKIVELAKSIGSAISDVTLDPNTAIRRLVEENVALRQEAESAKAECEKLLSEEKARLEYIGGCVEELLGSQERYQEKVNLKDEELLRLKLEVDQYVDTLGSQRLD</sequence>
<dbReference type="AlphaFoldDB" id="A0A9J6DXS8"/>
<proteinExistence type="predicted"/>
<evidence type="ECO:0000313" key="2">
    <source>
        <dbReference type="EMBL" id="KAH8026568.1"/>
    </source>
</evidence>
<keyword evidence="3" id="KW-1185">Reference proteome</keyword>
<dbReference type="Proteomes" id="UP000821866">
    <property type="component" value="Unassembled WGS sequence"/>
</dbReference>
<evidence type="ECO:0000256" key="1">
    <source>
        <dbReference type="SAM" id="Coils"/>
    </source>
</evidence>
<name>A0A9J6DXS8_RHIMP</name>
<dbReference type="EMBL" id="JABSTU010000007">
    <property type="protein sequence ID" value="KAH8026568.1"/>
    <property type="molecule type" value="Genomic_DNA"/>
</dbReference>
<accession>A0A9J6DXS8</accession>
<reference evidence="2" key="1">
    <citation type="journal article" date="2020" name="Cell">
        <title>Large-Scale Comparative Analyses of Tick Genomes Elucidate Their Genetic Diversity and Vector Capacities.</title>
        <authorList>
            <consortium name="Tick Genome and Microbiome Consortium (TIGMIC)"/>
            <person name="Jia N."/>
            <person name="Wang J."/>
            <person name="Shi W."/>
            <person name="Du L."/>
            <person name="Sun Y."/>
            <person name="Zhan W."/>
            <person name="Jiang J.F."/>
            <person name="Wang Q."/>
            <person name="Zhang B."/>
            <person name="Ji P."/>
            <person name="Bell-Sakyi L."/>
            <person name="Cui X.M."/>
            <person name="Yuan T.T."/>
            <person name="Jiang B.G."/>
            <person name="Yang W.F."/>
            <person name="Lam T.T."/>
            <person name="Chang Q.C."/>
            <person name="Ding S.J."/>
            <person name="Wang X.J."/>
            <person name="Zhu J.G."/>
            <person name="Ruan X.D."/>
            <person name="Zhao L."/>
            <person name="Wei J.T."/>
            <person name="Ye R.Z."/>
            <person name="Que T.C."/>
            <person name="Du C.H."/>
            <person name="Zhou Y.H."/>
            <person name="Cheng J.X."/>
            <person name="Dai P.F."/>
            <person name="Guo W.B."/>
            <person name="Han X.H."/>
            <person name="Huang E.J."/>
            <person name="Li L.F."/>
            <person name="Wei W."/>
            <person name="Gao Y.C."/>
            <person name="Liu J.Z."/>
            <person name="Shao H.Z."/>
            <person name="Wang X."/>
            <person name="Wang C.C."/>
            <person name="Yang T.C."/>
            <person name="Huo Q.B."/>
            <person name="Li W."/>
            <person name="Chen H.Y."/>
            <person name="Chen S.E."/>
            <person name="Zhou L.G."/>
            <person name="Ni X.B."/>
            <person name="Tian J.H."/>
            <person name="Sheng Y."/>
            <person name="Liu T."/>
            <person name="Pan Y.S."/>
            <person name="Xia L.Y."/>
            <person name="Li J."/>
            <person name="Zhao F."/>
            <person name="Cao W.C."/>
        </authorList>
    </citation>
    <scope>NUCLEOTIDE SEQUENCE</scope>
    <source>
        <strain evidence="2">Rmic-2018</strain>
    </source>
</reference>
<protein>
    <submittedName>
        <fullName evidence="2">Uncharacterized protein</fullName>
    </submittedName>
</protein>
<keyword evidence="1" id="KW-0175">Coiled coil</keyword>
<dbReference type="VEuPathDB" id="VectorBase:LOC119178495"/>
<reference evidence="2" key="2">
    <citation type="submission" date="2021-09" db="EMBL/GenBank/DDBJ databases">
        <authorList>
            <person name="Jia N."/>
            <person name="Wang J."/>
            <person name="Shi W."/>
            <person name="Du L."/>
            <person name="Sun Y."/>
            <person name="Zhan W."/>
            <person name="Jiang J."/>
            <person name="Wang Q."/>
            <person name="Zhang B."/>
            <person name="Ji P."/>
            <person name="Sakyi L.B."/>
            <person name="Cui X."/>
            <person name="Yuan T."/>
            <person name="Jiang B."/>
            <person name="Yang W."/>
            <person name="Lam T.T.-Y."/>
            <person name="Chang Q."/>
            <person name="Ding S."/>
            <person name="Wang X."/>
            <person name="Zhu J."/>
            <person name="Ruan X."/>
            <person name="Zhao L."/>
            <person name="Wei J."/>
            <person name="Que T."/>
            <person name="Du C."/>
            <person name="Cheng J."/>
            <person name="Dai P."/>
            <person name="Han X."/>
            <person name="Huang E."/>
            <person name="Gao Y."/>
            <person name="Liu J."/>
            <person name="Shao H."/>
            <person name="Ye R."/>
            <person name="Li L."/>
            <person name="Wei W."/>
            <person name="Wang X."/>
            <person name="Wang C."/>
            <person name="Huo Q."/>
            <person name="Li W."/>
            <person name="Guo W."/>
            <person name="Chen H."/>
            <person name="Chen S."/>
            <person name="Zhou L."/>
            <person name="Zhou L."/>
            <person name="Ni X."/>
            <person name="Tian J."/>
            <person name="Zhou Y."/>
            <person name="Sheng Y."/>
            <person name="Liu T."/>
            <person name="Pan Y."/>
            <person name="Xia L."/>
            <person name="Li J."/>
            <person name="Zhao F."/>
            <person name="Cao W."/>
        </authorList>
    </citation>
    <scope>NUCLEOTIDE SEQUENCE</scope>
    <source>
        <strain evidence="2">Rmic-2018</strain>
        <tissue evidence="2">Larvae</tissue>
    </source>
</reference>
<feature type="coiled-coil region" evidence="1">
    <location>
        <begin position="96"/>
        <end position="162"/>
    </location>
</feature>
<organism evidence="2 3">
    <name type="scientific">Rhipicephalus microplus</name>
    <name type="common">Cattle tick</name>
    <name type="synonym">Boophilus microplus</name>
    <dbReference type="NCBI Taxonomy" id="6941"/>
    <lineage>
        <taxon>Eukaryota</taxon>
        <taxon>Metazoa</taxon>
        <taxon>Ecdysozoa</taxon>
        <taxon>Arthropoda</taxon>
        <taxon>Chelicerata</taxon>
        <taxon>Arachnida</taxon>
        <taxon>Acari</taxon>
        <taxon>Parasitiformes</taxon>
        <taxon>Ixodida</taxon>
        <taxon>Ixodoidea</taxon>
        <taxon>Ixodidae</taxon>
        <taxon>Rhipicephalinae</taxon>
        <taxon>Rhipicephalus</taxon>
        <taxon>Boophilus</taxon>
    </lineage>
</organism>
<comment type="caution">
    <text evidence="2">The sequence shown here is derived from an EMBL/GenBank/DDBJ whole genome shotgun (WGS) entry which is preliminary data.</text>
</comment>
<evidence type="ECO:0000313" key="3">
    <source>
        <dbReference type="Proteomes" id="UP000821866"/>
    </source>
</evidence>